<organism evidence="2 3">
    <name type="scientific">Archaeoglobus fulgidus DSM 8774</name>
    <dbReference type="NCBI Taxonomy" id="1344584"/>
    <lineage>
        <taxon>Archaea</taxon>
        <taxon>Methanobacteriati</taxon>
        <taxon>Methanobacteriota</taxon>
        <taxon>Archaeoglobi</taxon>
        <taxon>Archaeoglobales</taxon>
        <taxon>Archaeoglobaceae</taxon>
        <taxon>Archaeoglobus</taxon>
    </lineage>
</organism>
<gene>
    <name evidence="2" type="ORF">AFULGI_00011030</name>
</gene>
<protein>
    <recommendedName>
        <fullName evidence="1">Endonuclease GajA/Old nuclease/RecF-like AAA domain-containing protein</fullName>
    </recommendedName>
</protein>
<dbReference type="KEGG" id="afg:AFULGI_00011030"/>
<dbReference type="InterPro" id="IPR051396">
    <property type="entry name" value="Bact_Antivir_Def_Nuclease"/>
</dbReference>
<sequence>MIKKLIIKNYRSIERLDVELSMLNALIGPNSSGKTNILRALDLIVGTTYPSVRSFDESDFYLHDTSRTILIEVRFRDPIQYTRYQTYHIYGFRLTFDGKDMNYVAIDDNGNSLEYRQGREIKVNSDMREVVSMMYLPLDRQAYQQITPSQWKIYGKLLRHIASQIPDPDKQNFKTGVENTFTQHIFTHVQQAEDLLKKYVKEQTGLELSLRLSIIDPTSVLKNVRPRIILPTGFEADVENEGAGVQSAVGNSHSKNLCSNCTTTVNISNRRTRTLLTPPWMQTLL</sequence>
<dbReference type="PANTHER" id="PTHR43581:SF4">
    <property type="entry name" value="ATP_GTP PHOSPHATASE"/>
    <property type="match status" value="1"/>
</dbReference>
<reference evidence="2 3" key="1">
    <citation type="submission" date="2013-07" db="EMBL/GenBank/DDBJ databases">
        <title>Genome of Archaeoglobus fulgidus.</title>
        <authorList>
            <person name="Fiebig A."/>
            <person name="Birkeland N.-K."/>
        </authorList>
    </citation>
    <scope>NUCLEOTIDE SEQUENCE [LARGE SCALE GENOMIC DNA]</scope>
    <source>
        <strain evidence="2 3">DSM 8774</strain>
    </source>
</reference>
<dbReference type="GeneID" id="24794614"/>
<dbReference type="HOGENOM" id="CLU_975204_0_0_2"/>
<evidence type="ECO:0000259" key="1">
    <source>
        <dbReference type="Pfam" id="PF13175"/>
    </source>
</evidence>
<dbReference type="InterPro" id="IPR027417">
    <property type="entry name" value="P-loop_NTPase"/>
</dbReference>
<evidence type="ECO:0000313" key="3">
    <source>
        <dbReference type="Proteomes" id="UP000028501"/>
    </source>
</evidence>
<name>A0A075WCZ0_ARCFL</name>
<feature type="domain" description="Endonuclease GajA/Old nuclease/RecF-like AAA" evidence="1">
    <location>
        <begin position="1"/>
        <end position="189"/>
    </location>
</feature>
<accession>A0A075WCZ0</accession>
<dbReference type="PANTHER" id="PTHR43581">
    <property type="entry name" value="ATP/GTP PHOSPHATASE"/>
    <property type="match status" value="1"/>
</dbReference>
<dbReference type="EMBL" id="CP006577">
    <property type="protein sequence ID" value="AIG97886.1"/>
    <property type="molecule type" value="Genomic_DNA"/>
</dbReference>
<dbReference type="Pfam" id="PF13175">
    <property type="entry name" value="AAA_15"/>
    <property type="match status" value="1"/>
</dbReference>
<dbReference type="Proteomes" id="UP000028501">
    <property type="component" value="Chromosome"/>
</dbReference>
<dbReference type="AlphaFoldDB" id="A0A075WCZ0"/>
<dbReference type="Gene3D" id="3.40.50.300">
    <property type="entry name" value="P-loop containing nucleotide triphosphate hydrolases"/>
    <property type="match status" value="1"/>
</dbReference>
<dbReference type="InterPro" id="IPR041685">
    <property type="entry name" value="AAA_GajA/Old/RecF-like"/>
</dbReference>
<dbReference type="RefSeq" id="WP_048095484.1">
    <property type="nucleotide sequence ID" value="NZ_CP006577.1"/>
</dbReference>
<proteinExistence type="predicted"/>
<dbReference type="SUPFAM" id="SSF52540">
    <property type="entry name" value="P-loop containing nucleoside triphosphate hydrolases"/>
    <property type="match status" value="1"/>
</dbReference>
<evidence type="ECO:0000313" key="2">
    <source>
        <dbReference type="EMBL" id="AIG97886.1"/>
    </source>
</evidence>